<dbReference type="CDD" id="cd13860">
    <property type="entry name" value="CuRO_1_2dMco_1"/>
    <property type="match status" value="1"/>
</dbReference>
<comment type="catalytic activity">
    <reaction evidence="11">
        <text>nitric oxide + Fe(III)-[cytochrome c] + H2O = Fe(II)-[cytochrome c] + nitrite + 2 H(+)</text>
        <dbReference type="Rhea" id="RHEA:15233"/>
        <dbReference type="Rhea" id="RHEA-COMP:10350"/>
        <dbReference type="Rhea" id="RHEA-COMP:14399"/>
        <dbReference type="ChEBI" id="CHEBI:15377"/>
        <dbReference type="ChEBI" id="CHEBI:15378"/>
        <dbReference type="ChEBI" id="CHEBI:16301"/>
        <dbReference type="ChEBI" id="CHEBI:16480"/>
        <dbReference type="ChEBI" id="CHEBI:29033"/>
        <dbReference type="ChEBI" id="CHEBI:29034"/>
        <dbReference type="EC" id="1.7.2.1"/>
    </reaction>
</comment>
<evidence type="ECO:0000256" key="11">
    <source>
        <dbReference type="ARBA" id="ARBA00049340"/>
    </source>
</evidence>
<dbReference type="InterPro" id="IPR011706">
    <property type="entry name" value="Cu-oxidase_C"/>
</dbReference>
<dbReference type="InterPro" id="IPR011707">
    <property type="entry name" value="Cu-oxidase-like_N"/>
</dbReference>
<reference evidence="16 17" key="1">
    <citation type="submission" date="2017-02" db="EMBL/GenBank/DDBJ databases">
        <title>Draft genome of Acidibacillus ferrooxidans Huett2.</title>
        <authorList>
            <person name="Schopf S."/>
        </authorList>
    </citation>
    <scope>NUCLEOTIDE SEQUENCE [LARGE SCALE GENOMIC DNA]</scope>
    <source>
        <strain evidence="16 17">Huett2</strain>
    </source>
</reference>
<evidence type="ECO:0000256" key="13">
    <source>
        <dbReference type="SAM" id="MobiDB-lite"/>
    </source>
</evidence>
<evidence type="ECO:0000313" key="17">
    <source>
        <dbReference type="Proteomes" id="UP000190229"/>
    </source>
</evidence>
<comment type="subunit">
    <text evidence="4">Homotrimer.</text>
</comment>
<evidence type="ECO:0000256" key="8">
    <source>
        <dbReference type="ARBA" id="ARBA00022737"/>
    </source>
</evidence>
<evidence type="ECO:0000256" key="3">
    <source>
        <dbReference type="ARBA" id="ARBA00010609"/>
    </source>
</evidence>
<protein>
    <recommendedName>
        <fullName evidence="6">Copper-containing nitrite reductase</fullName>
        <ecNumber evidence="5">1.7.2.1</ecNumber>
    </recommendedName>
</protein>
<dbReference type="PRINTS" id="PR00695">
    <property type="entry name" value="CUNO2RDTASE"/>
</dbReference>
<comment type="similarity">
    <text evidence="3">Belongs to the multicopper oxidase family.</text>
</comment>
<keyword evidence="17" id="KW-1185">Reference proteome</keyword>
<feature type="domain" description="Plastocyanin-like" evidence="15">
    <location>
        <begin position="37"/>
        <end position="144"/>
    </location>
</feature>
<feature type="binding site" description="type 1 copper site" evidence="12">
    <location>
        <position position="304"/>
    </location>
    <ligand>
        <name>Cu cation</name>
        <dbReference type="ChEBI" id="CHEBI:23378"/>
        <label>1</label>
    </ligand>
</feature>
<dbReference type="CDD" id="cd04202">
    <property type="entry name" value="CuRO_D2_2dMcoN_like"/>
    <property type="match status" value="1"/>
</dbReference>
<dbReference type="InterPro" id="IPR001287">
    <property type="entry name" value="NO2-reductase_Cu"/>
</dbReference>
<name>A0A1V4EVZ0_9BACL</name>
<comment type="cofactor">
    <cofactor evidence="1">
        <name>Cu(+)</name>
        <dbReference type="ChEBI" id="CHEBI:49552"/>
    </cofactor>
</comment>
<dbReference type="EC" id="1.7.2.1" evidence="5"/>
<evidence type="ECO:0000259" key="15">
    <source>
        <dbReference type="Pfam" id="PF07732"/>
    </source>
</evidence>
<evidence type="ECO:0000256" key="5">
    <source>
        <dbReference type="ARBA" id="ARBA00011882"/>
    </source>
</evidence>
<evidence type="ECO:0000256" key="2">
    <source>
        <dbReference type="ARBA" id="ARBA00001973"/>
    </source>
</evidence>
<dbReference type="GO" id="GO:0050421">
    <property type="term" value="F:nitrite reductase (NO-forming) activity"/>
    <property type="evidence" value="ECO:0007669"/>
    <property type="project" value="UniProtKB-EC"/>
</dbReference>
<keyword evidence="8" id="KW-0677">Repeat</keyword>
<dbReference type="GO" id="GO:0005507">
    <property type="term" value="F:copper ion binding"/>
    <property type="evidence" value="ECO:0007669"/>
    <property type="project" value="InterPro"/>
</dbReference>
<dbReference type="AlphaFoldDB" id="A0A1V4EVZ0"/>
<evidence type="ECO:0000256" key="10">
    <source>
        <dbReference type="ARBA" id="ARBA00023008"/>
    </source>
</evidence>
<keyword evidence="10 12" id="KW-0186">Copper</keyword>
<feature type="region of interest" description="Disordered" evidence="13">
    <location>
        <begin position="334"/>
        <end position="356"/>
    </location>
</feature>
<feature type="binding site" description="type 1 copper site" evidence="12">
    <location>
        <position position="85"/>
    </location>
    <ligand>
        <name>Cu cation</name>
        <dbReference type="ChEBI" id="CHEBI:23378"/>
        <label>1</label>
    </ligand>
</feature>
<evidence type="ECO:0000259" key="14">
    <source>
        <dbReference type="Pfam" id="PF07731"/>
    </source>
</evidence>
<dbReference type="Gene3D" id="2.60.40.420">
    <property type="entry name" value="Cupredoxins - blue copper proteins"/>
    <property type="match status" value="2"/>
</dbReference>
<evidence type="ECO:0000313" key="16">
    <source>
        <dbReference type="EMBL" id="OPG17107.1"/>
    </source>
</evidence>
<keyword evidence="7 12" id="KW-0479">Metal-binding</keyword>
<dbReference type="EMBL" id="MWPS01000007">
    <property type="protein sequence ID" value="OPG17107.1"/>
    <property type="molecule type" value="Genomic_DNA"/>
</dbReference>
<dbReference type="Pfam" id="PF07731">
    <property type="entry name" value="Cu-oxidase_2"/>
    <property type="match status" value="1"/>
</dbReference>
<comment type="caution">
    <text evidence="16">The sequence shown here is derived from an EMBL/GenBank/DDBJ whole genome shotgun (WGS) entry which is preliminary data.</text>
</comment>
<dbReference type="InterPro" id="IPR045087">
    <property type="entry name" value="Cu-oxidase_fam"/>
</dbReference>
<evidence type="ECO:0000256" key="4">
    <source>
        <dbReference type="ARBA" id="ARBA00011233"/>
    </source>
</evidence>
<evidence type="ECO:0000256" key="12">
    <source>
        <dbReference type="PIRSR" id="PIRSR601287-1"/>
    </source>
</evidence>
<comment type="cofactor">
    <cofactor evidence="2 12">
        <name>Cu(2+)</name>
        <dbReference type="ChEBI" id="CHEBI:29036"/>
    </cofactor>
</comment>
<evidence type="ECO:0000256" key="1">
    <source>
        <dbReference type="ARBA" id="ARBA00001960"/>
    </source>
</evidence>
<evidence type="ECO:0000256" key="7">
    <source>
        <dbReference type="ARBA" id="ARBA00022723"/>
    </source>
</evidence>
<proteinExistence type="inferred from homology"/>
<feature type="binding site" description="type 1 copper site" evidence="12">
    <location>
        <position position="126"/>
    </location>
    <ligand>
        <name>Cu cation</name>
        <dbReference type="ChEBI" id="CHEBI:23378"/>
        <label>1</label>
    </ligand>
</feature>
<organism evidence="16 17">
    <name type="scientific">Ferroacidibacillus organovorans</name>
    <dbReference type="NCBI Taxonomy" id="1765683"/>
    <lineage>
        <taxon>Bacteria</taxon>
        <taxon>Bacillati</taxon>
        <taxon>Bacillota</taxon>
        <taxon>Bacilli</taxon>
        <taxon>Bacillales</taxon>
        <taxon>Alicyclobacillaceae</taxon>
        <taxon>Ferroacidibacillus</taxon>
    </lineage>
</organism>
<keyword evidence="9" id="KW-0560">Oxidoreductase</keyword>
<dbReference type="PANTHER" id="PTHR11709">
    <property type="entry name" value="MULTI-COPPER OXIDASE"/>
    <property type="match status" value="1"/>
</dbReference>
<sequence>MAIPRATTHPVSPNVSNASYTVDQGVKVFHLTAEKVKQEVSKGVFMNAWGYNGGTPGPTIVVHQGDTIRVLVSNRLPVPTSVHWHGLNVPNSMDGVPGIEPSPAILPGKSFSYQFKVNQVGTFMYHSHLNPAIQEMMGLDGVFISLPKRGRDTFMGKSIQHDYTLLLQEWSLQKTGTKQNRMPMGSSNSNTMTFGEGQVPAGNYDINPESMSWNVFTFNGKQYPATAPLTVKKGDRVLIRLANLSMENHPIHLHGHNFTIISKDGNEIPKTAQYQENTVNVAPGETYDILLTANNPGNWPLHCHLPHHTMGINGQEAGMMSILQYVKSNGKPYYPLQKSSTDKSRMPNAMGNMSGM</sequence>
<evidence type="ECO:0000256" key="9">
    <source>
        <dbReference type="ARBA" id="ARBA00023002"/>
    </source>
</evidence>
<dbReference type="InterPro" id="IPR008972">
    <property type="entry name" value="Cupredoxin"/>
</dbReference>
<feature type="domain" description="Plastocyanin-like" evidence="14">
    <location>
        <begin position="210"/>
        <end position="309"/>
    </location>
</feature>
<dbReference type="PANTHER" id="PTHR11709:SF394">
    <property type="entry name" value="FI03373P-RELATED"/>
    <property type="match status" value="1"/>
</dbReference>
<gene>
    <name evidence="16" type="ORF">B2M26_03245</name>
</gene>
<dbReference type="Proteomes" id="UP000190229">
    <property type="component" value="Unassembled WGS sequence"/>
</dbReference>
<dbReference type="Pfam" id="PF07732">
    <property type="entry name" value="Cu-oxidase_3"/>
    <property type="match status" value="1"/>
</dbReference>
<accession>A0A1V4EVZ0</accession>
<evidence type="ECO:0000256" key="6">
    <source>
        <dbReference type="ARBA" id="ARBA00017290"/>
    </source>
</evidence>
<dbReference type="SUPFAM" id="SSF49503">
    <property type="entry name" value="Cupredoxins"/>
    <property type="match status" value="2"/>
</dbReference>